<evidence type="ECO:0000256" key="5">
    <source>
        <dbReference type="SAM" id="MobiDB-lite"/>
    </source>
</evidence>
<evidence type="ECO:0000313" key="7">
    <source>
        <dbReference type="Proteomes" id="UP001497444"/>
    </source>
</evidence>
<dbReference type="EMBL" id="OZ020098">
    <property type="protein sequence ID" value="CAK9270596.1"/>
    <property type="molecule type" value="Genomic_DNA"/>
</dbReference>
<sequence length="254" mass="28514">MEFATDEAGNTSVTFSPPGRDGRVPKKFRLLAARLTETPQVLGFKNFIASAHNRSYALQAGGVILEHMVPEPQREAHEMHTNVLFIEYVAWLCVTTQSTAPYSMWLQPQETLISRTVESNVLDIVFGAMLTAAEVNDKFLPIKVEKEHICSGNMPIRQSRFRDTHMPTRGRCVVDLVNMMGSEWQNVTWLAPPAAVLTGVNWRKFAEDNGMEDGDLCVLELDPGMGHNQYISCNQSPRFKLKIKVHVLRMAATP</sequence>
<organism evidence="6 7">
    <name type="scientific">Sphagnum jensenii</name>
    <dbReference type="NCBI Taxonomy" id="128206"/>
    <lineage>
        <taxon>Eukaryota</taxon>
        <taxon>Viridiplantae</taxon>
        <taxon>Streptophyta</taxon>
        <taxon>Embryophyta</taxon>
        <taxon>Bryophyta</taxon>
        <taxon>Sphagnophytina</taxon>
        <taxon>Sphagnopsida</taxon>
        <taxon>Sphagnales</taxon>
        <taxon>Sphagnaceae</taxon>
        <taxon>Sphagnum</taxon>
    </lineage>
</organism>
<evidence type="ECO:0000256" key="3">
    <source>
        <dbReference type="ARBA" id="ARBA00023163"/>
    </source>
</evidence>
<dbReference type="CDD" id="cd10017">
    <property type="entry name" value="B3_DNA"/>
    <property type="match status" value="1"/>
</dbReference>
<keyword evidence="3" id="KW-0804">Transcription</keyword>
<dbReference type="Proteomes" id="UP001497444">
    <property type="component" value="Chromosome 3"/>
</dbReference>
<evidence type="ECO:0008006" key="8">
    <source>
        <dbReference type="Google" id="ProtNLM"/>
    </source>
</evidence>
<protein>
    <recommendedName>
        <fullName evidence="8">TF-B3 domain-containing protein</fullName>
    </recommendedName>
</protein>
<evidence type="ECO:0000313" key="6">
    <source>
        <dbReference type="EMBL" id="CAK9270596.1"/>
    </source>
</evidence>
<feature type="region of interest" description="Disordered" evidence="5">
    <location>
        <begin position="1"/>
        <end position="20"/>
    </location>
</feature>
<keyword evidence="4" id="KW-0539">Nucleus</keyword>
<evidence type="ECO:0000256" key="4">
    <source>
        <dbReference type="ARBA" id="ARBA00023242"/>
    </source>
</evidence>
<dbReference type="InterPro" id="IPR003340">
    <property type="entry name" value="B3_DNA-bd"/>
</dbReference>
<keyword evidence="1" id="KW-0805">Transcription regulation</keyword>
<dbReference type="SUPFAM" id="SSF101936">
    <property type="entry name" value="DNA-binding pseudobarrel domain"/>
    <property type="match status" value="1"/>
</dbReference>
<keyword evidence="2" id="KW-0238">DNA-binding</keyword>
<accession>A0ABP0WXW8</accession>
<dbReference type="InterPro" id="IPR015300">
    <property type="entry name" value="DNA-bd_pseudobarrel_sf"/>
</dbReference>
<dbReference type="Gene3D" id="2.40.330.10">
    <property type="entry name" value="DNA-binding pseudobarrel domain"/>
    <property type="match status" value="1"/>
</dbReference>
<keyword evidence="7" id="KW-1185">Reference proteome</keyword>
<name>A0ABP0WXW8_9BRYO</name>
<reference evidence="6" key="1">
    <citation type="submission" date="2024-02" db="EMBL/GenBank/DDBJ databases">
        <authorList>
            <consortium name="ELIXIR-Norway"/>
            <consortium name="Elixir Norway"/>
        </authorList>
    </citation>
    <scope>NUCLEOTIDE SEQUENCE</scope>
</reference>
<evidence type="ECO:0000256" key="1">
    <source>
        <dbReference type="ARBA" id="ARBA00023015"/>
    </source>
</evidence>
<gene>
    <name evidence="6" type="ORF">CSSPJE1EN1_LOCUS16074</name>
</gene>
<proteinExistence type="predicted"/>
<evidence type="ECO:0000256" key="2">
    <source>
        <dbReference type="ARBA" id="ARBA00023125"/>
    </source>
</evidence>